<dbReference type="AlphaFoldDB" id="J9GCK5"/>
<organism evidence="1">
    <name type="scientific">gut metagenome</name>
    <dbReference type="NCBI Taxonomy" id="749906"/>
    <lineage>
        <taxon>unclassified sequences</taxon>
        <taxon>metagenomes</taxon>
        <taxon>organismal metagenomes</taxon>
    </lineage>
</organism>
<comment type="caution">
    <text evidence="1">The sequence shown here is derived from an EMBL/GenBank/DDBJ whole genome shotgun (WGS) entry which is preliminary data.</text>
</comment>
<dbReference type="GO" id="GO:0016740">
    <property type="term" value="F:transferase activity"/>
    <property type="evidence" value="ECO:0007669"/>
    <property type="project" value="UniProtKB-KW"/>
</dbReference>
<reference evidence="1" key="1">
    <citation type="journal article" date="2012" name="PLoS ONE">
        <title>Gene sets for utilization of primary and secondary nutrition supplies in the distal gut of endangered iberian lynx.</title>
        <authorList>
            <person name="Alcaide M."/>
            <person name="Messina E."/>
            <person name="Richter M."/>
            <person name="Bargiela R."/>
            <person name="Peplies J."/>
            <person name="Huws S.A."/>
            <person name="Newbold C.J."/>
            <person name="Golyshin P.N."/>
            <person name="Simon M.A."/>
            <person name="Lopez G."/>
            <person name="Yakimov M.M."/>
            <person name="Ferrer M."/>
        </authorList>
    </citation>
    <scope>NUCLEOTIDE SEQUENCE</scope>
</reference>
<sequence>MSPVLLQTALEASRLYPDHLVLWHSSSKLEDTAQAVNCEGHAFGFEHTARLQLDCLLPMPWNKLFSRLLIQSQGLHFNPNYTLGEDLLFCLDYMHALKTQGGQGVFALNTPLTFYEQDVSNSLTHRLRSDYFELWQTLYNRLFFDCTKVFHCPKEDLAQLHRAVLQTIAAGARDLLLRGEGSLRKRRRQVRSVLKDPWLQGHVCAMRESGLYSPYEPGLFLCSPRLIQSSFEQRETNPSRFYYLQSLGQALRCRNPFCHRRS</sequence>
<keyword evidence="1" id="KW-0808">Transferase</keyword>
<name>J9GCK5_9ZZZZ</name>
<proteinExistence type="predicted"/>
<dbReference type="EMBL" id="AMCI01001762">
    <property type="protein sequence ID" value="EJX04589.1"/>
    <property type="molecule type" value="Genomic_DNA"/>
</dbReference>
<accession>J9GCK5</accession>
<evidence type="ECO:0000313" key="1">
    <source>
        <dbReference type="EMBL" id="EJX04589.1"/>
    </source>
</evidence>
<gene>
    <name evidence="1" type="ORF">EVA_07303</name>
</gene>
<protein>
    <submittedName>
        <fullName evidence="1">Glycosyl transferase, group 2 family</fullName>
    </submittedName>
</protein>